<dbReference type="GeneID" id="87822615"/>
<reference evidence="2" key="1">
    <citation type="journal article" date="2023" name="Mol. Phylogenet. Evol.">
        <title>Genome-scale phylogeny and comparative genomics of the fungal order Sordariales.</title>
        <authorList>
            <person name="Hensen N."/>
            <person name="Bonometti L."/>
            <person name="Westerberg I."/>
            <person name="Brannstrom I.O."/>
            <person name="Guillou S."/>
            <person name="Cros-Aarteil S."/>
            <person name="Calhoun S."/>
            <person name="Haridas S."/>
            <person name="Kuo A."/>
            <person name="Mondo S."/>
            <person name="Pangilinan J."/>
            <person name="Riley R."/>
            <person name="LaButti K."/>
            <person name="Andreopoulos B."/>
            <person name="Lipzen A."/>
            <person name="Chen C."/>
            <person name="Yan M."/>
            <person name="Daum C."/>
            <person name="Ng V."/>
            <person name="Clum A."/>
            <person name="Steindorff A."/>
            <person name="Ohm R.A."/>
            <person name="Martin F."/>
            <person name="Silar P."/>
            <person name="Natvig D.O."/>
            <person name="Lalanne C."/>
            <person name="Gautier V."/>
            <person name="Ament-Velasquez S.L."/>
            <person name="Kruys A."/>
            <person name="Hutchinson M.I."/>
            <person name="Powell A.J."/>
            <person name="Barry K."/>
            <person name="Miller A.N."/>
            <person name="Grigoriev I.V."/>
            <person name="Debuchy R."/>
            <person name="Gladieux P."/>
            <person name="Hiltunen Thoren M."/>
            <person name="Johannesson H."/>
        </authorList>
    </citation>
    <scope>NUCLEOTIDE SEQUENCE</scope>
    <source>
        <strain evidence="2">CBS 731.68</strain>
    </source>
</reference>
<sequence length="99" mass="11306">MVDVLVRRWKWTHRVVLAAGCAVYWTAIISTGSALRGTDPLFMGMSPLVGKFELLVPRPEYHPLANRDSHIPFTGSRYTASQIWNSHRRSNRSADLVRR</sequence>
<comment type="caution">
    <text evidence="2">The sequence shown here is derived from an EMBL/GenBank/DDBJ whole genome shotgun (WGS) entry which is preliminary data.</text>
</comment>
<feature type="transmembrane region" description="Helical" evidence="1">
    <location>
        <begin position="15"/>
        <end position="35"/>
    </location>
</feature>
<evidence type="ECO:0000256" key="1">
    <source>
        <dbReference type="SAM" id="Phobius"/>
    </source>
</evidence>
<gene>
    <name evidence="2" type="ORF">N657DRAFT_128069</name>
</gene>
<dbReference type="Proteomes" id="UP001302602">
    <property type="component" value="Unassembled WGS sequence"/>
</dbReference>
<accession>A0AAN6Z100</accession>
<name>A0AAN6Z100_9PEZI</name>
<keyword evidence="1" id="KW-0472">Membrane</keyword>
<evidence type="ECO:0000313" key="3">
    <source>
        <dbReference type="Proteomes" id="UP001302602"/>
    </source>
</evidence>
<organism evidence="2 3">
    <name type="scientific">Parathielavia appendiculata</name>
    <dbReference type="NCBI Taxonomy" id="2587402"/>
    <lineage>
        <taxon>Eukaryota</taxon>
        <taxon>Fungi</taxon>
        <taxon>Dikarya</taxon>
        <taxon>Ascomycota</taxon>
        <taxon>Pezizomycotina</taxon>
        <taxon>Sordariomycetes</taxon>
        <taxon>Sordariomycetidae</taxon>
        <taxon>Sordariales</taxon>
        <taxon>Chaetomiaceae</taxon>
        <taxon>Parathielavia</taxon>
    </lineage>
</organism>
<keyword evidence="1" id="KW-0812">Transmembrane</keyword>
<protein>
    <submittedName>
        <fullName evidence="2">Uncharacterized protein</fullName>
    </submittedName>
</protein>
<keyword evidence="1" id="KW-1133">Transmembrane helix</keyword>
<proteinExistence type="predicted"/>
<keyword evidence="3" id="KW-1185">Reference proteome</keyword>
<reference evidence="2" key="2">
    <citation type="submission" date="2023-05" db="EMBL/GenBank/DDBJ databases">
        <authorList>
            <consortium name="Lawrence Berkeley National Laboratory"/>
            <person name="Steindorff A."/>
            <person name="Hensen N."/>
            <person name="Bonometti L."/>
            <person name="Westerberg I."/>
            <person name="Brannstrom I.O."/>
            <person name="Guillou S."/>
            <person name="Cros-Aarteil S."/>
            <person name="Calhoun S."/>
            <person name="Haridas S."/>
            <person name="Kuo A."/>
            <person name="Mondo S."/>
            <person name="Pangilinan J."/>
            <person name="Riley R."/>
            <person name="Labutti K."/>
            <person name="Andreopoulos B."/>
            <person name="Lipzen A."/>
            <person name="Chen C."/>
            <person name="Yanf M."/>
            <person name="Daum C."/>
            <person name="Ng V."/>
            <person name="Clum A."/>
            <person name="Ohm R."/>
            <person name="Martin F."/>
            <person name="Silar P."/>
            <person name="Natvig D."/>
            <person name="Lalanne C."/>
            <person name="Gautier V."/>
            <person name="Ament-Velasquez S.L."/>
            <person name="Kruys A."/>
            <person name="Hutchinson M.I."/>
            <person name="Powell A.J."/>
            <person name="Barry K."/>
            <person name="Miller A.N."/>
            <person name="Grigoriev I.V."/>
            <person name="Debuchy R."/>
            <person name="Gladieux P."/>
            <person name="Thoren M.H."/>
            <person name="Johannesson H."/>
        </authorList>
    </citation>
    <scope>NUCLEOTIDE SEQUENCE</scope>
    <source>
        <strain evidence="2">CBS 731.68</strain>
    </source>
</reference>
<dbReference type="AlphaFoldDB" id="A0AAN6Z100"/>
<dbReference type="RefSeq" id="XP_062645172.1">
    <property type="nucleotide sequence ID" value="XM_062785849.1"/>
</dbReference>
<dbReference type="EMBL" id="MU853234">
    <property type="protein sequence ID" value="KAK4121401.1"/>
    <property type="molecule type" value="Genomic_DNA"/>
</dbReference>
<evidence type="ECO:0000313" key="2">
    <source>
        <dbReference type="EMBL" id="KAK4121401.1"/>
    </source>
</evidence>